<keyword evidence="2" id="KW-0812">Transmembrane</keyword>
<keyword evidence="2" id="KW-1133">Transmembrane helix</keyword>
<dbReference type="RefSeq" id="WP_207337143.1">
    <property type="nucleotide sequence ID" value="NZ_JAFMYU010000017.1"/>
</dbReference>
<dbReference type="InterPro" id="IPR003362">
    <property type="entry name" value="Bact_transf"/>
</dbReference>
<accession>A0A939G6Q0</accession>
<feature type="domain" description="Bacterial sugar transferase" evidence="3">
    <location>
        <begin position="35"/>
        <end position="218"/>
    </location>
</feature>
<protein>
    <submittedName>
        <fullName evidence="4">Sugar transferase</fullName>
    </submittedName>
</protein>
<dbReference type="Proteomes" id="UP000664795">
    <property type="component" value="Unassembled WGS sequence"/>
</dbReference>
<dbReference type="PANTHER" id="PTHR30576">
    <property type="entry name" value="COLANIC BIOSYNTHESIS UDP-GLUCOSE LIPID CARRIER TRANSFERASE"/>
    <property type="match status" value="1"/>
</dbReference>
<dbReference type="AlphaFoldDB" id="A0A939G6Q0"/>
<evidence type="ECO:0000256" key="2">
    <source>
        <dbReference type="SAM" id="Phobius"/>
    </source>
</evidence>
<proteinExistence type="inferred from homology"/>
<dbReference type="Pfam" id="PF02397">
    <property type="entry name" value="Bac_transf"/>
    <property type="match status" value="1"/>
</dbReference>
<comment type="caution">
    <text evidence="4">The sequence shown here is derived from an EMBL/GenBank/DDBJ whole genome shotgun (WGS) entry which is preliminary data.</text>
</comment>
<dbReference type="PANTHER" id="PTHR30576:SF21">
    <property type="entry name" value="UDP-GLUCOSE:UNDECAPRENYL-PHOSPHATE GLUCOSE-1-PHOSPHATE TRANSFERASE"/>
    <property type="match status" value="1"/>
</dbReference>
<dbReference type="GO" id="GO:0009242">
    <property type="term" value="P:colanic acid biosynthetic process"/>
    <property type="evidence" value="ECO:0007669"/>
    <property type="project" value="TreeGrafter"/>
</dbReference>
<keyword evidence="4" id="KW-0808">Transferase</keyword>
<evidence type="ECO:0000256" key="1">
    <source>
        <dbReference type="ARBA" id="ARBA00006464"/>
    </source>
</evidence>
<organism evidence="4 5">
    <name type="scientific">Fibrella aquatilis</name>
    <dbReference type="NCBI Taxonomy" id="2817059"/>
    <lineage>
        <taxon>Bacteria</taxon>
        <taxon>Pseudomonadati</taxon>
        <taxon>Bacteroidota</taxon>
        <taxon>Cytophagia</taxon>
        <taxon>Cytophagales</taxon>
        <taxon>Spirosomataceae</taxon>
        <taxon>Fibrella</taxon>
    </lineage>
</organism>
<keyword evidence="2" id="KW-0472">Membrane</keyword>
<feature type="transmembrane region" description="Helical" evidence="2">
    <location>
        <begin position="37"/>
        <end position="62"/>
    </location>
</feature>
<evidence type="ECO:0000259" key="3">
    <source>
        <dbReference type="Pfam" id="PF02397"/>
    </source>
</evidence>
<gene>
    <name evidence="4" type="ORF">J2I48_19395</name>
</gene>
<evidence type="ECO:0000313" key="5">
    <source>
        <dbReference type="Proteomes" id="UP000664795"/>
    </source>
</evidence>
<keyword evidence="5" id="KW-1185">Reference proteome</keyword>
<reference evidence="4 5" key="1">
    <citation type="submission" date="2021-03" db="EMBL/GenBank/DDBJ databases">
        <title>Fibrella sp. HMF5036 genome sequencing and assembly.</title>
        <authorList>
            <person name="Kang H."/>
            <person name="Kim H."/>
            <person name="Bae S."/>
            <person name="Joh K."/>
        </authorList>
    </citation>
    <scope>NUCLEOTIDE SEQUENCE [LARGE SCALE GENOMIC DNA]</scope>
    <source>
        <strain evidence="4 5">HMF5036</strain>
    </source>
</reference>
<comment type="similarity">
    <text evidence="1">Belongs to the bacterial sugar transferase family.</text>
</comment>
<evidence type="ECO:0000313" key="4">
    <source>
        <dbReference type="EMBL" id="MBO0933184.1"/>
    </source>
</evidence>
<dbReference type="GO" id="GO:0089702">
    <property type="term" value="F:undecaprenyl-phosphate glucose phosphotransferase activity"/>
    <property type="evidence" value="ECO:0007669"/>
    <property type="project" value="TreeGrafter"/>
</dbReference>
<name>A0A939G6Q0_9BACT</name>
<dbReference type="EMBL" id="JAFMYU010000017">
    <property type="protein sequence ID" value="MBO0933184.1"/>
    <property type="molecule type" value="Genomic_DNA"/>
</dbReference>
<sequence>MIPLHSTVNENRRSTFTEIWVTNDVQQTWYTQYGKRIFDVAVALLVCVFVLSWLFPLMGLAICACSPGPALFIQERTGRRGTVFGCFKFRTMRHQADATFRQATASDSRVTAIGRFLRKTNLDELPQFLNVLLGDMSIVGPRPHAVAHDAQYWASISNYRYRYTVKPGITGLAQVRGARGEACLMKMRHRVKYDLHYMKRQSLLFDVYLCWATARQMLTGCTNAY</sequence>